<evidence type="ECO:0000313" key="1">
    <source>
        <dbReference type="EMBL" id="KKQ78531.1"/>
    </source>
</evidence>
<protein>
    <submittedName>
        <fullName evidence="1">Uncharacterized protein</fullName>
    </submittedName>
</protein>
<sequence length="68" mass="7714">MTAEKRPSFNTQAIEFIKGLGLVAQAAFDPRTDPLYEKFMSKWNSSPDKPETLVGRLRKILSIMRGTQ</sequence>
<dbReference type="AlphaFoldDB" id="A0A0G0NN56"/>
<organism evidence="1 2">
    <name type="scientific">Candidatus Daviesbacteria bacterium GW2011_GWF2_38_6</name>
    <dbReference type="NCBI Taxonomy" id="1618432"/>
    <lineage>
        <taxon>Bacteria</taxon>
        <taxon>Candidatus Daviesiibacteriota</taxon>
    </lineage>
</organism>
<evidence type="ECO:0000313" key="2">
    <source>
        <dbReference type="Proteomes" id="UP000034324"/>
    </source>
</evidence>
<dbReference type="Proteomes" id="UP000034324">
    <property type="component" value="Unassembled WGS sequence"/>
</dbReference>
<reference evidence="1 2" key="1">
    <citation type="journal article" date="2015" name="Nature">
        <title>rRNA introns, odd ribosomes, and small enigmatic genomes across a large radiation of phyla.</title>
        <authorList>
            <person name="Brown C.T."/>
            <person name="Hug L.A."/>
            <person name="Thomas B.C."/>
            <person name="Sharon I."/>
            <person name="Castelle C.J."/>
            <person name="Singh A."/>
            <person name="Wilkins M.J."/>
            <person name="Williams K.H."/>
            <person name="Banfield J.F."/>
        </authorList>
    </citation>
    <scope>NUCLEOTIDE SEQUENCE [LARGE SCALE GENOMIC DNA]</scope>
</reference>
<accession>A0A0G0NN56</accession>
<proteinExistence type="predicted"/>
<name>A0A0G0NN56_9BACT</name>
<dbReference type="EMBL" id="LBVC01000018">
    <property type="protein sequence ID" value="KKQ78531.1"/>
    <property type="molecule type" value="Genomic_DNA"/>
</dbReference>
<gene>
    <name evidence="1" type="ORF">US99_C0018G0009</name>
</gene>
<comment type="caution">
    <text evidence="1">The sequence shown here is derived from an EMBL/GenBank/DDBJ whole genome shotgun (WGS) entry which is preliminary data.</text>
</comment>